<dbReference type="InterPro" id="IPR027470">
    <property type="entry name" value="Cation_efflux_CTD"/>
</dbReference>
<dbReference type="PANTHER" id="PTHR43840:SF15">
    <property type="entry name" value="MITOCHONDRIAL METAL TRANSPORTER 1-RELATED"/>
    <property type="match status" value="1"/>
</dbReference>
<accession>A0A1G9GZ82</accession>
<protein>
    <submittedName>
        <fullName evidence="10">Cation diffusion facilitator family transporter</fullName>
    </submittedName>
</protein>
<evidence type="ECO:0000256" key="2">
    <source>
        <dbReference type="ARBA" id="ARBA00008114"/>
    </source>
</evidence>
<dbReference type="InterPro" id="IPR002524">
    <property type="entry name" value="Cation_efflux"/>
</dbReference>
<dbReference type="OrthoDB" id="9806522at2"/>
<keyword evidence="4 7" id="KW-0812">Transmembrane</keyword>
<keyword evidence="6 7" id="KW-0472">Membrane</keyword>
<dbReference type="PANTHER" id="PTHR43840">
    <property type="entry name" value="MITOCHONDRIAL METAL TRANSPORTER 1-RELATED"/>
    <property type="match status" value="1"/>
</dbReference>
<feature type="transmembrane region" description="Helical" evidence="7">
    <location>
        <begin position="83"/>
        <end position="103"/>
    </location>
</feature>
<evidence type="ECO:0000313" key="11">
    <source>
        <dbReference type="Proteomes" id="UP000199476"/>
    </source>
</evidence>
<comment type="similarity">
    <text evidence="2">Belongs to the cation diffusion facilitator (CDF) transporter (TC 2.A.4) family.</text>
</comment>
<dbReference type="GO" id="GO:0016020">
    <property type="term" value="C:membrane"/>
    <property type="evidence" value="ECO:0007669"/>
    <property type="project" value="UniProtKB-SubCell"/>
</dbReference>
<dbReference type="RefSeq" id="WP_089757499.1">
    <property type="nucleotide sequence ID" value="NZ_FNGO01000001.1"/>
</dbReference>
<dbReference type="Pfam" id="PF16916">
    <property type="entry name" value="ZT_dimer"/>
    <property type="match status" value="1"/>
</dbReference>
<dbReference type="FunFam" id="1.20.1510.10:FF:000006">
    <property type="entry name" value="Divalent cation efflux transporter"/>
    <property type="match status" value="1"/>
</dbReference>
<dbReference type="SUPFAM" id="SSF161111">
    <property type="entry name" value="Cation efflux protein transmembrane domain-like"/>
    <property type="match status" value="1"/>
</dbReference>
<evidence type="ECO:0000256" key="4">
    <source>
        <dbReference type="ARBA" id="ARBA00022692"/>
    </source>
</evidence>
<evidence type="ECO:0000259" key="9">
    <source>
        <dbReference type="Pfam" id="PF16916"/>
    </source>
</evidence>
<feature type="transmembrane region" description="Helical" evidence="7">
    <location>
        <begin position="12"/>
        <end position="39"/>
    </location>
</feature>
<dbReference type="AlphaFoldDB" id="A0A1G9GZ82"/>
<dbReference type="GO" id="GO:0008324">
    <property type="term" value="F:monoatomic cation transmembrane transporter activity"/>
    <property type="evidence" value="ECO:0007669"/>
    <property type="project" value="InterPro"/>
</dbReference>
<dbReference type="Gene3D" id="3.30.70.1350">
    <property type="entry name" value="Cation efflux protein, cytoplasmic domain"/>
    <property type="match status" value="1"/>
</dbReference>
<keyword evidence="11" id="KW-1185">Reference proteome</keyword>
<dbReference type="EMBL" id="FNGO01000001">
    <property type="protein sequence ID" value="SDL05593.1"/>
    <property type="molecule type" value="Genomic_DNA"/>
</dbReference>
<dbReference type="NCBIfam" id="TIGR01297">
    <property type="entry name" value="CDF"/>
    <property type="match status" value="1"/>
</dbReference>
<dbReference type="InterPro" id="IPR027469">
    <property type="entry name" value="Cation_efflux_TMD_sf"/>
</dbReference>
<dbReference type="Proteomes" id="UP000199476">
    <property type="component" value="Unassembled WGS sequence"/>
</dbReference>
<dbReference type="SUPFAM" id="SSF160240">
    <property type="entry name" value="Cation efflux protein cytoplasmic domain-like"/>
    <property type="match status" value="1"/>
</dbReference>
<organism evidence="10 11">
    <name type="scientific">Halarsenatibacter silvermanii</name>
    <dbReference type="NCBI Taxonomy" id="321763"/>
    <lineage>
        <taxon>Bacteria</taxon>
        <taxon>Bacillati</taxon>
        <taxon>Bacillota</taxon>
        <taxon>Clostridia</taxon>
        <taxon>Halanaerobiales</taxon>
        <taxon>Halarsenatibacteraceae</taxon>
        <taxon>Halarsenatibacter</taxon>
    </lineage>
</organism>
<reference evidence="10 11" key="1">
    <citation type="submission" date="2016-10" db="EMBL/GenBank/DDBJ databases">
        <authorList>
            <person name="de Groot N.N."/>
        </authorList>
    </citation>
    <scope>NUCLEOTIDE SEQUENCE [LARGE SCALE GENOMIC DNA]</scope>
    <source>
        <strain evidence="10 11">SLAS-1</strain>
    </source>
</reference>
<feature type="transmembrane region" description="Helical" evidence="7">
    <location>
        <begin position="115"/>
        <end position="136"/>
    </location>
</feature>
<dbReference type="Gene3D" id="1.20.1510.10">
    <property type="entry name" value="Cation efflux protein transmembrane domain"/>
    <property type="match status" value="1"/>
</dbReference>
<keyword evidence="5 7" id="KW-1133">Transmembrane helix</keyword>
<evidence type="ECO:0000313" key="10">
    <source>
        <dbReference type="EMBL" id="SDL05593.1"/>
    </source>
</evidence>
<dbReference type="InterPro" id="IPR050291">
    <property type="entry name" value="CDF_Transporter"/>
</dbReference>
<dbReference type="InterPro" id="IPR058533">
    <property type="entry name" value="Cation_efflux_TM"/>
</dbReference>
<dbReference type="InterPro" id="IPR036837">
    <property type="entry name" value="Cation_efflux_CTD_sf"/>
</dbReference>
<evidence type="ECO:0000256" key="7">
    <source>
        <dbReference type="SAM" id="Phobius"/>
    </source>
</evidence>
<gene>
    <name evidence="10" type="ORF">SAMN04488692_10143</name>
</gene>
<evidence type="ECO:0000256" key="1">
    <source>
        <dbReference type="ARBA" id="ARBA00004141"/>
    </source>
</evidence>
<evidence type="ECO:0000256" key="3">
    <source>
        <dbReference type="ARBA" id="ARBA00022448"/>
    </source>
</evidence>
<proteinExistence type="inferred from homology"/>
<feature type="domain" description="Cation efflux protein cytoplasmic" evidence="9">
    <location>
        <begin position="211"/>
        <end position="288"/>
    </location>
</feature>
<evidence type="ECO:0000256" key="5">
    <source>
        <dbReference type="ARBA" id="ARBA00022989"/>
    </source>
</evidence>
<evidence type="ECO:0000256" key="6">
    <source>
        <dbReference type="ARBA" id="ARBA00023136"/>
    </source>
</evidence>
<evidence type="ECO:0000259" key="8">
    <source>
        <dbReference type="Pfam" id="PF01545"/>
    </source>
</evidence>
<name>A0A1G9GZ82_9FIRM</name>
<sequence>MNKAARSSESKKVIMVTLAGNILLAAVKITLGIIAASAALVADGFHSLSDITTTLGVLISLYISQQPPDENHHYGHRQAEPLAATGIGIFLLIIALLLGRNMILRVIESRLTFPTNIALAGVGISILVKEFLYRYVIRIARRTQNAALEADAWHHRSDVASSLAAGIGIIGARLGFPLLDPIAGLVVSLLILRVALQLLCRAMVQLLGRGPAPEKLAAIEETIAEVEGVVEVMEIKGLYHGPELYLDVKLTVPRDIRVDLGHEISAVVRERVEAIYQEAEEVLIHVEPAEITVGEIKEDLKEVENRLE</sequence>
<comment type="subcellular location">
    <subcellularLocation>
        <location evidence="1">Membrane</location>
        <topology evidence="1">Multi-pass membrane protein</topology>
    </subcellularLocation>
</comment>
<feature type="domain" description="Cation efflux protein transmembrane" evidence="8">
    <location>
        <begin position="15"/>
        <end position="207"/>
    </location>
</feature>
<dbReference type="Pfam" id="PF01545">
    <property type="entry name" value="Cation_efflux"/>
    <property type="match status" value="1"/>
</dbReference>
<dbReference type="STRING" id="321763.SAMN04488692_10143"/>
<keyword evidence="3" id="KW-0813">Transport</keyword>